<dbReference type="InterPro" id="IPR045864">
    <property type="entry name" value="aa-tRNA-synth_II/BPL/LPL"/>
</dbReference>
<reference evidence="2 3" key="1">
    <citation type="submission" date="2014-11" db="EMBL/GenBank/DDBJ databases">
        <title>Draft Genome Sequences of Paenibacillus polymyxa NRRL B-30509 and Paenibacillus terrae NRRL B-30644, Strains from a Poultry Environment that Produce Tridecaptin A and Paenicidins.</title>
        <authorList>
            <person name="van Belkum M.J."/>
            <person name="Lohans C.T."/>
            <person name="Vederas J.C."/>
        </authorList>
    </citation>
    <scope>NUCLEOTIDE SEQUENCE [LARGE SCALE GENOMIC DNA]</scope>
    <source>
        <strain evidence="2 3">NRRL B-30644</strain>
    </source>
</reference>
<evidence type="ECO:0000313" key="2">
    <source>
        <dbReference type="EMBL" id="KJD45639.1"/>
    </source>
</evidence>
<comment type="caution">
    <text evidence="2">The sequence shown here is derived from an EMBL/GenBank/DDBJ whole genome shotgun (WGS) entry which is preliminary data.</text>
</comment>
<dbReference type="PROSITE" id="PS51733">
    <property type="entry name" value="BPL_LPL_CATALYTIC"/>
    <property type="match status" value="1"/>
</dbReference>
<dbReference type="Gene3D" id="3.30.930.10">
    <property type="entry name" value="Bira Bifunctional Protein, Domain 2"/>
    <property type="match status" value="1"/>
</dbReference>
<evidence type="ECO:0000313" key="3">
    <source>
        <dbReference type="Proteomes" id="UP000032534"/>
    </source>
</evidence>
<dbReference type="RefSeq" id="WP_044646116.1">
    <property type="nucleotide sequence ID" value="NZ_JTHP01000017.1"/>
</dbReference>
<dbReference type="AlphaFoldDB" id="A0A0D7X305"/>
<organism evidence="2 3">
    <name type="scientific">Paenibacillus terrae</name>
    <dbReference type="NCBI Taxonomy" id="159743"/>
    <lineage>
        <taxon>Bacteria</taxon>
        <taxon>Bacillati</taxon>
        <taxon>Bacillota</taxon>
        <taxon>Bacilli</taxon>
        <taxon>Bacillales</taxon>
        <taxon>Paenibacillaceae</taxon>
        <taxon>Paenibacillus</taxon>
    </lineage>
</organism>
<sequence>MENVHMSADKTTVLPDLQWFEAPLVTTQTDVLSPLAWEELACRQVGQGAAPVLHLWRHPAALVIGHRDRRLPYAPQAMERVRNAGTSVCVRPSGGAAVMLDRGVLNLSLILPNPQRAISLHEDFRLMAGLIADALAPWSAEAQTGEIAGSFCPGDYDVSVRGRKFCGIAQRRQAKAYIITAFVMIEGSGAERAQAVQQFYAEAAGAASPGVAQPDYPQVNPATMGSLAELAGVPSVEAYTASLRRVVESRAAILPADGSLVQPQGLTEQMRALRERYDSQV</sequence>
<dbReference type="EMBL" id="JTHP01000017">
    <property type="protein sequence ID" value="KJD45639.1"/>
    <property type="molecule type" value="Genomic_DNA"/>
</dbReference>
<accession>A0A0D7X305</accession>
<dbReference type="PANTHER" id="PTHR43679">
    <property type="entry name" value="OCTANOYLTRANSFERASE LIPM-RELATED"/>
    <property type="match status" value="1"/>
</dbReference>
<dbReference type="InterPro" id="IPR050664">
    <property type="entry name" value="Octanoyltrans_LipM/LipL"/>
</dbReference>
<keyword evidence="3" id="KW-1185">Reference proteome</keyword>
<feature type="domain" description="BPL/LPL catalytic" evidence="1">
    <location>
        <begin position="47"/>
        <end position="235"/>
    </location>
</feature>
<dbReference type="GO" id="GO:0140096">
    <property type="term" value="F:catalytic activity, acting on a protein"/>
    <property type="evidence" value="ECO:0007669"/>
    <property type="project" value="UniProtKB-ARBA"/>
</dbReference>
<keyword evidence="2" id="KW-0436">Ligase</keyword>
<dbReference type="GO" id="GO:0016740">
    <property type="term" value="F:transferase activity"/>
    <property type="evidence" value="ECO:0007669"/>
    <property type="project" value="UniProtKB-ARBA"/>
</dbReference>
<gene>
    <name evidence="2" type="ORF">QD47_10715</name>
</gene>
<protein>
    <submittedName>
        <fullName evidence="2">Lipoate--protein ligase</fullName>
    </submittedName>
</protein>
<dbReference type="PATRIC" id="fig|159743.3.peg.2381"/>
<evidence type="ECO:0000259" key="1">
    <source>
        <dbReference type="PROSITE" id="PS51733"/>
    </source>
</evidence>
<dbReference type="PANTHER" id="PTHR43679:SF2">
    <property type="entry name" value="OCTANOYL-[GCVH]:PROTEIN N-OCTANOYLTRANSFERASE"/>
    <property type="match status" value="1"/>
</dbReference>
<dbReference type="Pfam" id="PF21948">
    <property type="entry name" value="LplA-B_cat"/>
    <property type="match status" value="1"/>
</dbReference>
<dbReference type="GO" id="GO:0009249">
    <property type="term" value="P:protein lipoylation"/>
    <property type="evidence" value="ECO:0007669"/>
    <property type="project" value="UniProtKB-ARBA"/>
</dbReference>
<name>A0A0D7X305_9BACL</name>
<dbReference type="GO" id="GO:0016874">
    <property type="term" value="F:ligase activity"/>
    <property type="evidence" value="ECO:0007669"/>
    <property type="project" value="UniProtKB-KW"/>
</dbReference>
<dbReference type="SUPFAM" id="SSF55681">
    <property type="entry name" value="Class II aaRS and biotin synthetases"/>
    <property type="match status" value="1"/>
</dbReference>
<dbReference type="Proteomes" id="UP000032534">
    <property type="component" value="Unassembled WGS sequence"/>
</dbReference>
<dbReference type="InterPro" id="IPR004143">
    <property type="entry name" value="BPL_LPL_catalytic"/>
</dbReference>
<proteinExistence type="predicted"/>
<dbReference type="OrthoDB" id="2080934at2"/>